<dbReference type="PANTHER" id="PTHR47628:SF1">
    <property type="entry name" value="ALIPHATIC AMIDASE EXPRESSION-REGULATING PROTEIN"/>
    <property type="match status" value="1"/>
</dbReference>
<dbReference type="InterPro" id="IPR028081">
    <property type="entry name" value="Leu-bd"/>
</dbReference>
<dbReference type="EMBL" id="LR134355">
    <property type="protein sequence ID" value="VEG50795.1"/>
    <property type="molecule type" value="Genomic_DNA"/>
</dbReference>
<gene>
    <name evidence="5" type="primary">amiC_4</name>
    <name evidence="5" type="ORF">NCTC10485_05115</name>
</gene>
<keyword evidence="5" id="KW-0675">Receptor</keyword>
<proteinExistence type="inferred from homology"/>
<sequence>MRRSVRTLAVGAAGLLAVGLSACGGGPGNDGDTIVVGAVYDTSGVQRVVGKSMLDALNLAVDEINADGGVLGKQLTVRFYDSGGDIASYKQYAEQLALRDEPAVAFAGINGASRAAIQPIFSRAGIPYIYSELNEGGICEKNTFTTGVVPSQSLAALVPRMLNEPGKTVYIAGADYNFGHISGQWGRKFAEEAGARVVGERYIPLESSDFGSVVDEIQRLQPDLVLSFLVGANHQSFYRSFAAAGLNKTTPIASSTFGTDGETEALSAAEQENIYVAYPYIQSIESPENTEFIEAWENKYGELKSPLPDEVNSVWSGLHLWAEAVEKAGELDQGAVIEALESGIEFTGPGGRMQLDPASHNVIQNVSIGRTNGPDGYFEVIETRENVAPSFEQEVCDLISNPDLNEQFTPTS</sequence>
<dbReference type="InterPro" id="IPR028082">
    <property type="entry name" value="Peripla_BP_I"/>
</dbReference>
<organism evidence="5 6">
    <name type="scientific">Mycolicibacterium chitae</name>
    <name type="common">Mycobacterium chitae</name>
    <dbReference type="NCBI Taxonomy" id="1792"/>
    <lineage>
        <taxon>Bacteria</taxon>
        <taxon>Bacillati</taxon>
        <taxon>Actinomycetota</taxon>
        <taxon>Actinomycetes</taxon>
        <taxon>Mycobacteriales</taxon>
        <taxon>Mycobacteriaceae</taxon>
        <taxon>Mycolicibacterium</taxon>
    </lineage>
</organism>
<dbReference type="Proteomes" id="UP000282551">
    <property type="component" value="Chromosome"/>
</dbReference>
<evidence type="ECO:0000256" key="3">
    <source>
        <dbReference type="SAM" id="SignalP"/>
    </source>
</evidence>
<feature type="chain" id="PRO_5018664203" evidence="3">
    <location>
        <begin position="23"/>
        <end position="412"/>
    </location>
</feature>
<evidence type="ECO:0000313" key="5">
    <source>
        <dbReference type="EMBL" id="VEG50795.1"/>
    </source>
</evidence>
<accession>A0A3S4RRU6</accession>
<evidence type="ECO:0000256" key="1">
    <source>
        <dbReference type="ARBA" id="ARBA00010062"/>
    </source>
</evidence>
<comment type="similarity">
    <text evidence="1">Belongs to the leucine-binding protein family.</text>
</comment>
<dbReference type="RefSeq" id="WP_163791943.1">
    <property type="nucleotide sequence ID" value="NZ_AP022604.1"/>
</dbReference>
<keyword evidence="6" id="KW-1185">Reference proteome</keyword>
<dbReference type="AlphaFoldDB" id="A0A3S4RRU6"/>
<evidence type="ECO:0000259" key="4">
    <source>
        <dbReference type="Pfam" id="PF13458"/>
    </source>
</evidence>
<dbReference type="Gene3D" id="3.40.50.2300">
    <property type="match status" value="2"/>
</dbReference>
<reference evidence="5 6" key="1">
    <citation type="submission" date="2018-12" db="EMBL/GenBank/DDBJ databases">
        <authorList>
            <consortium name="Pathogen Informatics"/>
        </authorList>
    </citation>
    <scope>NUCLEOTIDE SEQUENCE [LARGE SCALE GENOMIC DNA]</scope>
    <source>
        <strain evidence="5 6">NCTC10485</strain>
    </source>
</reference>
<evidence type="ECO:0000256" key="2">
    <source>
        <dbReference type="ARBA" id="ARBA00022729"/>
    </source>
</evidence>
<dbReference type="PROSITE" id="PS51257">
    <property type="entry name" value="PROKAR_LIPOPROTEIN"/>
    <property type="match status" value="1"/>
</dbReference>
<protein>
    <submittedName>
        <fullName evidence="5">Extracellular ligand-binding receptor</fullName>
    </submittedName>
</protein>
<dbReference type="PANTHER" id="PTHR47628">
    <property type="match status" value="1"/>
</dbReference>
<dbReference type="Pfam" id="PF13458">
    <property type="entry name" value="Peripla_BP_6"/>
    <property type="match status" value="1"/>
</dbReference>
<feature type="signal peptide" evidence="3">
    <location>
        <begin position="1"/>
        <end position="22"/>
    </location>
</feature>
<name>A0A3S4RRU6_MYCCI</name>
<keyword evidence="2 3" id="KW-0732">Signal</keyword>
<evidence type="ECO:0000313" key="6">
    <source>
        <dbReference type="Proteomes" id="UP000282551"/>
    </source>
</evidence>
<dbReference type="SUPFAM" id="SSF53822">
    <property type="entry name" value="Periplasmic binding protein-like I"/>
    <property type="match status" value="1"/>
</dbReference>
<feature type="domain" description="Leucine-binding protein" evidence="4">
    <location>
        <begin position="33"/>
        <end position="372"/>
    </location>
</feature>